<evidence type="ECO:0000313" key="2">
    <source>
        <dbReference type="Proteomes" id="UP001431131"/>
    </source>
</evidence>
<protein>
    <submittedName>
        <fullName evidence="1">Uncharacterized protein</fullName>
    </submittedName>
</protein>
<evidence type="ECO:0000313" key="1">
    <source>
        <dbReference type="EMBL" id="MCH1627134.1"/>
    </source>
</evidence>
<gene>
    <name evidence="1" type="ORF">MJG50_17515</name>
</gene>
<name>A0AAW5E6L6_9BACI</name>
<dbReference type="Proteomes" id="UP001431131">
    <property type="component" value="Unassembled WGS sequence"/>
</dbReference>
<accession>A0AAW5E6L6</accession>
<comment type="caution">
    <text evidence="1">The sequence shown here is derived from an EMBL/GenBank/DDBJ whole genome shotgun (WGS) entry which is preliminary data.</text>
</comment>
<organism evidence="1 2">
    <name type="scientific">Fredinandcohnia quinoae</name>
    <dbReference type="NCBI Taxonomy" id="2918902"/>
    <lineage>
        <taxon>Bacteria</taxon>
        <taxon>Bacillati</taxon>
        <taxon>Bacillota</taxon>
        <taxon>Bacilli</taxon>
        <taxon>Bacillales</taxon>
        <taxon>Bacillaceae</taxon>
        <taxon>Fredinandcohnia</taxon>
    </lineage>
</organism>
<dbReference type="EMBL" id="JAKTTI010000034">
    <property type="protein sequence ID" value="MCH1627134.1"/>
    <property type="molecule type" value="Genomic_DNA"/>
</dbReference>
<keyword evidence="2" id="KW-1185">Reference proteome</keyword>
<proteinExistence type="predicted"/>
<reference evidence="1" key="1">
    <citation type="submission" date="2022-02" db="EMBL/GenBank/DDBJ databases">
        <title>Fredinandcohnia quinoae sp. nov. isolated from Chenopodium quinoa seeds.</title>
        <authorList>
            <person name="Saati-Santamaria Z."/>
            <person name="Flores-Felix J.D."/>
            <person name="Igual J.M."/>
            <person name="Velazquez E."/>
            <person name="Garcia-Fraile P."/>
            <person name="Martinez-Molina E."/>
        </authorList>
    </citation>
    <scope>NUCLEOTIDE SEQUENCE</scope>
    <source>
        <strain evidence="1">SECRCQ15</strain>
    </source>
</reference>
<sequence>MSKDNVVYIGSTPKHLTRIAKETNMRKNSENNRRLLESLGYYNHSNTHEKAPGGMVTVKKA</sequence>
<dbReference type="RefSeq" id="WP_240257055.1">
    <property type="nucleotide sequence ID" value="NZ_JAKTTI010000034.1"/>
</dbReference>
<dbReference type="AlphaFoldDB" id="A0AAW5E6L6"/>